<evidence type="ECO:0000256" key="3">
    <source>
        <dbReference type="SAM" id="SignalP"/>
    </source>
</evidence>
<feature type="transmembrane region" description="Helical" evidence="2">
    <location>
        <begin position="185"/>
        <end position="205"/>
    </location>
</feature>
<comment type="caution">
    <text evidence="4">The sequence shown here is derived from an EMBL/GenBank/DDBJ whole genome shotgun (WGS) entry which is preliminary data.</text>
</comment>
<feature type="chain" id="PRO_5020736792" description="TrbL/VirB6 plasmid conjugal transfer protein" evidence="3">
    <location>
        <begin position="36"/>
        <end position="225"/>
    </location>
</feature>
<evidence type="ECO:0000256" key="1">
    <source>
        <dbReference type="SAM" id="MobiDB-lite"/>
    </source>
</evidence>
<proteinExistence type="predicted"/>
<keyword evidence="5" id="KW-1185">Reference proteome</keyword>
<feature type="transmembrane region" description="Helical" evidence="2">
    <location>
        <begin position="157"/>
        <end position="178"/>
    </location>
</feature>
<evidence type="ECO:0000256" key="2">
    <source>
        <dbReference type="SAM" id="Phobius"/>
    </source>
</evidence>
<name>A0A4R6VCT9_9ACTN</name>
<evidence type="ECO:0000313" key="5">
    <source>
        <dbReference type="Proteomes" id="UP000295281"/>
    </source>
</evidence>
<dbReference type="RefSeq" id="WP_243742250.1">
    <property type="nucleotide sequence ID" value="NZ_SNYN01000001.1"/>
</dbReference>
<feature type="region of interest" description="Disordered" evidence="1">
    <location>
        <begin position="37"/>
        <end position="57"/>
    </location>
</feature>
<feature type="signal peptide" evidence="3">
    <location>
        <begin position="1"/>
        <end position="35"/>
    </location>
</feature>
<keyword evidence="2" id="KW-1133">Transmembrane helix</keyword>
<protein>
    <recommendedName>
        <fullName evidence="6">TrbL/VirB6 plasmid conjugal transfer protein</fullName>
    </recommendedName>
</protein>
<gene>
    <name evidence="4" type="ORF">EV190_101103</name>
</gene>
<sequence>MTLLHRARALGWRRAVFLAAMMLAFLVVPIGSSQAAVPGCDGEPAPQPEAAGSGADGLLVPPQAADAAAASPDGLPPDASLYGQYGTAGQQWHVIRESCVDKLSSSAVATLSNTAWDLSKTINQSTITVYQAASSDGLLDSFNRLVEGVVTELREGIWRPLLPTVIILGAVWLGWYGLIRKRVTLTIESAIWMVLATALGIWILINPSQILGYASTVVNSGGAVD</sequence>
<evidence type="ECO:0008006" key="6">
    <source>
        <dbReference type="Google" id="ProtNLM"/>
    </source>
</evidence>
<keyword evidence="2" id="KW-0472">Membrane</keyword>
<reference evidence="4 5" key="1">
    <citation type="submission" date="2019-03" db="EMBL/GenBank/DDBJ databases">
        <title>Genomic Encyclopedia of Type Strains, Phase IV (KMG-IV): sequencing the most valuable type-strain genomes for metagenomic binning, comparative biology and taxonomic classification.</title>
        <authorList>
            <person name="Goeker M."/>
        </authorList>
    </citation>
    <scope>NUCLEOTIDE SEQUENCE [LARGE SCALE GENOMIC DNA]</scope>
    <source>
        <strain evidence="4 5">DSM 46770</strain>
    </source>
</reference>
<dbReference type="EMBL" id="SNYN01000001">
    <property type="protein sequence ID" value="TDQ54787.1"/>
    <property type="molecule type" value="Genomic_DNA"/>
</dbReference>
<evidence type="ECO:0000313" key="4">
    <source>
        <dbReference type="EMBL" id="TDQ54787.1"/>
    </source>
</evidence>
<keyword evidence="2" id="KW-0812">Transmembrane</keyword>
<dbReference type="AlphaFoldDB" id="A0A4R6VCT9"/>
<keyword evidence="3" id="KW-0732">Signal</keyword>
<dbReference type="Proteomes" id="UP000295281">
    <property type="component" value="Unassembled WGS sequence"/>
</dbReference>
<accession>A0A4R6VCT9</accession>
<organism evidence="4 5">
    <name type="scientific">Actinorugispora endophytica</name>
    <dbReference type="NCBI Taxonomy" id="1605990"/>
    <lineage>
        <taxon>Bacteria</taxon>
        <taxon>Bacillati</taxon>
        <taxon>Actinomycetota</taxon>
        <taxon>Actinomycetes</taxon>
        <taxon>Streptosporangiales</taxon>
        <taxon>Nocardiopsidaceae</taxon>
        <taxon>Actinorugispora</taxon>
    </lineage>
</organism>